<keyword evidence="9 13" id="KW-0472">Membrane</keyword>
<evidence type="ECO:0000256" key="7">
    <source>
        <dbReference type="ARBA" id="ARBA00022989"/>
    </source>
</evidence>
<evidence type="ECO:0000256" key="8">
    <source>
        <dbReference type="ARBA" id="ARBA00023128"/>
    </source>
</evidence>
<dbReference type="PANTHER" id="PTHR12649">
    <property type="entry name" value="PEPTIDYL-TRNA HYDROLASE 2"/>
    <property type="match status" value="1"/>
</dbReference>
<dbReference type="FunFam" id="3.40.1490.10:FF:000002">
    <property type="entry name" value="Peptidyl-tRNA hydrolase 2, mitochondrial"/>
    <property type="match status" value="1"/>
</dbReference>
<dbReference type="SUPFAM" id="SSF102462">
    <property type="entry name" value="Peptidyl-tRNA hydrolase II"/>
    <property type="match status" value="1"/>
</dbReference>
<dbReference type="Proteomes" id="UP000887560">
    <property type="component" value="Unplaced"/>
</dbReference>
<evidence type="ECO:0000256" key="2">
    <source>
        <dbReference type="ARBA" id="ARBA00008370"/>
    </source>
</evidence>
<protein>
    <recommendedName>
        <fullName evidence="3">peptidyl-tRNA hydrolase</fullName>
        <ecNumber evidence="3">3.1.1.29</ecNumber>
    </recommendedName>
</protein>
<comment type="subcellular location">
    <subcellularLocation>
        <location evidence="1">Mitochondrion inner membrane</location>
        <topology evidence="1">Single-pass membrane protein</topology>
    </subcellularLocation>
</comment>
<dbReference type="Pfam" id="PF01981">
    <property type="entry name" value="PTH2"/>
    <property type="match status" value="1"/>
</dbReference>
<dbReference type="Pfam" id="PF14138">
    <property type="entry name" value="COX16"/>
    <property type="match status" value="1"/>
</dbReference>
<keyword evidence="7 13" id="KW-1133">Transmembrane helix</keyword>
<keyword evidence="5" id="KW-0999">Mitochondrion inner membrane</keyword>
<evidence type="ECO:0000256" key="12">
    <source>
        <dbReference type="SAM" id="Coils"/>
    </source>
</evidence>
<feature type="transmembrane region" description="Helical" evidence="13">
    <location>
        <begin position="6"/>
        <end position="27"/>
    </location>
</feature>
<evidence type="ECO:0000256" key="5">
    <source>
        <dbReference type="ARBA" id="ARBA00022792"/>
    </source>
</evidence>
<evidence type="ECO:0000313" key="14">
    <source>
        <dbReference type="Proteomes" id="UP000887560"/>
    </source>
</evidence>
<keyword evidence="6" id="KW-0378">Hydrolase</keyword>
<keyword evidence="14" id="KW-1185">Reference proteome</keyword>
<dbReference type="InterPro" id="IPR002833">
    <property type="entry name" value="PTH2"/>
</dbReference>
<evidence type="ECO:0000256" key="11">
    <source>
        <dbReference type="ARBA" id="ARBA00048707"/>
    </source>
</evidence>
<name>A0A915NWX7_9BILA</name>
<keyword evidence="12" id="KW-0175">Coiled coil</keyword>
<dbReference type="PANTHER" id="PTHR12649:SF11">
    <property type="entry name" value="PEPTIDYL-TRNA HYDROLASE 2, MITOCHONDRIAL"/>
    <property type="match status" value="1"/>
</dbReference>
<evidence type="ECO:0000256" key="1">
    <source>
        <dbReference type="ARBA" id="ARBA00004434"/>
    </source>
</evidence>
<dbReference type="GO" id="GO:0005743">
    <property type="term" value="C:mitochondrial inner membrane"/>
    <property type="evidence" value="ECO:0007669"/>
    <property type="project" value="UniProtKB-SubCell"/>
</dbReference>
<dbReference type="InterPro" id="IPR020164">
    <property type="entry name" value="Cyt_c_Oxase_assmbl_COX16"/>
</dbReference>
<comment type="similarity">
    <text evidence="10">Belongs to the PTH2 family.</text>
</comment>
<evidence type="ECO:0000313" key="15">
    <source>
        <dbReference type="WBParaSite" id="scf7180000421020.g6138"/>
    </source>
</evidence>
<dbReference type="EC" id="3.1.1.29" evidence="3"/>
<dbReference type="InterPro" id="IPR023476">
    <property type="entry name" value="Pep_tRNA_hydro_II_dom_sf"/>
</dbReference>
<accession>A0A915NWX7</accession>
<sequence length="258" mass="29692">MTKNNFFRDGVTYLIMLSGIIFGAHFFQRIKFEFKNKRPTDPVIVESLQELGLSSKKSTEQIYKEMVESTANDDWENIRGPRPWEDNSEYLRAKEKQQKERQKQQEERRKLLNETSKFKNFFQSFLLKENCLFLLIDSMGVNWSKSVPILNYIPGFSLPHKVGHAAVGLYRHCQMSGEQGQMSLNQWRENGEMKIVVKGESTSQLDELNRKAQDAGDVFVYLVRDAGHTQIPAGSKTVLGVFGTIEAVDRITGELKLF</sequence>
<reference evidence="15" key="1">
    <citation type="submission" date="2022-11" db="UniProtKB">
        <authorList>
            <consortium name="WormBaseParasite"/>
        </authorList>
    </citation>
    <scope>IDENTIFICATION</scope>
</reference>
<comment type="catalytic activity">
    <reaction evidence="11">
        <text>an N-acyl-L-alpha-aminoacyl-tRNA + H2O = an N-acyl-L-amino acid + a tRNA + H(+)</text>
        <dbReference type="Rhea" id="RHEA:54448"/>
        <dbReference type="Rhea" id="RHEA-COMP:10123"/>
        <dbReference type="Rhea" id="RHEA-COMP:13883"/>
        <dbReference type="ChEBI" id="CHEBI:15377"/>
        <dbReference type="ChEBI" id="CHEBI:15378"/>
        <dbReference type="ChEBI" id="CHEBI:59874"/>
        <dbReference type="ChEBI" id="CHEBI:78442"/>
        <dbReference type="ChEBI" id="CHEBI:138191"/>
        <dbReference type="EC" id="3.1.1.29"/>
    </reaction>
</comment>
<evidence type="ECO:0000256" key="13">
    <source>
        <dbReference type="SAM" id="Phobius"/>
    </source>
</evidence>
<evidence type="ECO:0000256" key="4">
    <source>
        <dbReference type="ARBA" id="ARBA00022692"/>
    </source>
</evidence>
<evidence type="ECO:0000256" key="10">
    <source>
        <dbReference type="ARBA" id="ARBA00038050"/>
    </source>
</evidence>
<dbReference type="GO" id="GO:0004045">
    <property type="term" value="F:peptidyl-tRNA hydrolase activity"/>
    <property type="evidence" value="ECO:0007669"/>
    <property type="project" value="UniProtKB-EC"/>
</dbReference>
<dbReference type="AlphaFoldDB" id="A0A915NWX7"/>
<comment type="similarity">
    <text evidence="2">Belongs to the COX16 family.</text>
</comment>
<evidence type="ECO:0000256" key="9">
    <source>
        <dbReference type="ARBA" id="ARBA00023136"/>
    </source>
</evidence>
<dbReference type="WBParaSite" id="scf7180000421020.g6138">
    <property type="protein sequence ID" value="scf7180000421020.g6138"/>
    <property type="gene ID" value="scf7180000421020.g6138"/>
</dbReference>
<keyword evidence="8" id="KW-0496">Mitochondrion</keyword>
<evidence type="ECO:0000256" key="3">
    <source>
        <dbReference type="ARBA" id="ARBA00013260"/>
    </source>
</evidence>
<organism evidence="14 15">
    <name type="scientific">Meloidogyne floridensis</name>
    <dbReference type="NCBI Taxonomy" id="298350"/>
    <lineage>
        <taxon>Eukaryota</taxon>
        <taxon>Metazoa</taxon>
        <taxon>Ecdysozoa</taxon>
        <taxon>Nematoda</taxon>
        <taxon>Chromadorea</taxon>
        <taxon>Rhabditida</taxon>
        <taxon>Tylenchina</taxon>
        <taxon>Tylenchomorpha</taxon>
        <taxon>Tylenchoidea</taxon>
        <taxon>Meloidogynidae</taxon>
        <taxon>Meloidogyninae</taxon>
        <taxon>Meloidogyne</taxon>
    </lineage>
</organism>
<evidence type="ECO:0000256" key="6">
    <source>
        <dbReference type="ARBA" id="ARBA00022801"/>
    </source>
</evidence>
<proteinExistence type="inferred from homology"/>
<keyword evidence="4 13" id="KW-0812">Transmembrane</keyword>
<dbReference type="Gene3D" id="3.40.1490.10">
    <property type="entry name" value="Bit1"/>
    <property type="match status" value="1"/>
</dbReference>
<dbReference type="GO" id="GO:0005829">
    <property type="term" value="C:cytosol"/>
    <property type="evidence" value="ECO:0007669"/>
    <property type="project" value="TreeGrafter"/>
</dbReference>
<feature type="coiled-coil region" evidence="12">
    <location>
        <begin position="87"/>
        <end position="115"/>
    </location>
</feature>